<reference evidence="2" key="1">
    <citation type="journal article" date="2020" name="Stud. Mycol.">
        <title>101 Dothideomycetes genomes: a test case for predicting lifestyles and emergence of pathogens.</title>
        <authorList>
            <person name="Haridas S."/>
            <person name="Albert R."/>
            <person name="Binder M."/>
            <person name="Bloem J."/>
            <person name="Labutti K."/>
            <person name="Salamov A."/>
            <person name="Andreopoulos B."/>
            <person name="Baker S."/>
            <person name="Barry K."/>
            <person name="Bills G."/>
            <person name="Bluhm B."/>
            <person name="Cannon C."/>
            <person name="Castanera R."/>
            <person name="Culley D."/>
            <person name="Daum C."/>
            <person name="Ezra D."/>
            <person name="Gonzalez J."/>
            <person name="Henrissat B."/>
            <person name="Kuo A."/>
            <person name="Liang C."/>
            <person name="Lipzen A."/>
            <person name="Lutzoni F."/>
            <person name="Magnuson J."/>
            <person name="Mondo S."/>
            <person name="Nolan M."/>
            <person name="Ohm R."/>
            <person name="Pangilinan J."/>
            <person name="Park H.-J."/>
            <person name="Ramirez L."/>
            <person name="Alfaro M."/>
            <person name="Sun H."/>
            <person name="Tritt A."/>
            <person name="Yoshinaga Y."/>
            <person name="Zwiers L.-H."/>
            <person name="Turgeon B."/>
            <person name="Goodwin S."/>
            <person name="Spatafora J."/>
            <person name="Crous P."/>
            <person name="Grigoriev I."/>
        </authorList>
    </citation>
    <scope>NUCLEOTIDE SEQUENCE</scope>
    <source>
        <strain evidence="2">CBS 379.55</strain>
    </source>
</reference>
<organism evidence="2 3">
    <name type="scientific">Westerdykella ornata</name>
    <dbReference type="NCBI Taxonomy" id="318751"/>
    <lineage>
        <taxon>Eukaryota</taxon>
        <taxon>Fungi</taxon>
        <taxon>Dikarya</taxon>
        <taxon>Ascomycota</taxon>
        <taxon>Pezizomycotina</taxon>
        <taxon>Dothideomycetes</taxon>
        <taxon>Pleosporomycetidae</taxon>
        <taxon>Pleosporales</taxon>
        <taxon>Sporormiaceae</taxon>
        <taxon>Westerdykella</taxon>
    </lineage>
</organism>
<gene>
    <name evidence="2" type="ORF">EI97DRAFT_437341</name>
</gene>
<feature type="transmembrane region" description="Helical" evidence="1">
    <location>
        <begin position="40"/>
        <end position="60"/>
    </location>
</feature>
<dbReference type="RefSeq" id="XP_033649499.1">
    <property type="nucleotide sequence ID" value="XM_033799322.1"/>
</dbReference>
<keyword evidence="1" id="KW-1133">Transmembrane helix</keyword>
<dbReference type="Proteomes" id="UP000800097">
    <property type="component" value="Unassembled WGS sequence"/>
</dbReference>
<keyword evidence="3" id="KW-1185">Reference proteome</keyword>
<dbReference type="GeneID" id="54552497"/>
<evidence type="ECO:0000313" key="3">
    <source>
        <dbReference type="Proteomes" id="UP000800097"/>
    </source>
</evidence>
<dbReference type="EMBL" id="ML986529">
    <property type="protein sequence ID" value="KAF2271960.1"/>
    <property type="molecule type" value="Genomic_DNA"/>
</dbReference>
<accession>A0A6A6J5U7</accession>
<dbReference type="AlphaFoldDB" id="A0A6A6J5U7"/>
<sequence length="70" mass="7719">MVLLAMRFDVLKENALLTALIFHIPFSVEDIPTHALSYLPTYICQFLLTVSLAAISLAAIGDQKPNSMLN</sequence>
<evidence type="ECO:0000256" key="1">
    <source>
        <dbReference type="SAM" id="Phobius"/>
    </source>
</evidence>
<evidence type="ECO:0000313" key="2">
    <source>
        <dbReference type="EMBL" id="KAF2271960.1"/>
    </source>
</evidence>
<name>A0A6A6J5U7_WESOR</name>
<proteinExistence type="predicted"/>
<keyword evidence="1" id="KW-0472">Membrane</keyword>
<keyword evidence="1" id="KW-0812">Transmembrane</keyword>
<protein>
    <submittedName>
        <fullName evidence="2">Uncharacterized protein</fullName>
    </submittedName>
</protein>